<dbReference type="EMBL" id="BGPR01001182">
    <property type="protein sequence ID" value="GBM47487.1"/>
    <property type="molecule type" value="Genomic_DNA"/>
</dbReference>
<evidence type="ECO:0000313" key="2">
    <source>
        <dbReference type="Proteomes" id="UP000499080"/>
    </source>
</evidence>
<dbReference type="AlphaFoldDB" id="A0A4Y2G2J5"/>
<gene>
    <name evidence="1" type="ORF">AVEN_153698_1</name>
</gene>
<dbReference type="Proteomes" id="UP000499080">
    <property type="component" value="Unassembled WGS sequence"/>
</dbReference>
<evidence type="ECO:0000313" key="1">
    <source>
        <dbReference type="EMBL" id="GBM47487.1"/>
    </source>
</evidence>
<sequence>MKLPETRPWRKSAHLPLFLRCHKLHLMNFEMTGLFKSNPGFTNRSGESRSTLIWFPPARRKIFNLRVLRCHQSFRGLFGDGLNSPMKQIEFLGRPQRSGESFVSQRFKASPDRVMHFEEVMLSPLQTRAIRDKLRR</sequence>
<proteinExistence type="predicted"/>
<keyword evidence="2" id="KW-1185">Reference proteome</keyword>
<organism evidence="1 2">
    <name type="scientific">Araneus ventricosus</name>
    <name type="common">Orbweaver spider</name>
    <name type="synonym">Epeira ventricosa</name>
    <dbReference type="NCBI Taxonomy" id="182803"/>
    <lineage>
        <taxon>Eukaryota</taxon>
        <taxon>Metazoa</taxon>
        <taxon>Ecdysozoa</taxon>
        <taxon>Arthropoda</taxon>
        <taxon>Chelicerata</taxon>
        <taxon>Arachnida</taxon>
        <taxon>Araneae</taxon>
        <taxon>Araneomorphae</taxon>
        <taxon>Entelegynae</taxon>
        <taxon>Araneoidea</taxon>
        <taxon>Araneidae</taxon>
        <taxon>Araneus</taxon>
    </lineage>
</organism>
<protein>
    <submittedName>
        <fullName evidence="1">Uncharacterized protein</fullName>
    </submittedName>
</protein>
<name>A0A4Y2G2J5_ARAVE</name>
<comment type="caution">
    <text evidence="1">The sequence shown here is derived from an EMBL/GenBank/DDBJ whole genome shotgun (WGS) entry which is preliminary data.</text>
</comment>
<accession>A0A4Y2G2J5</accession>
<reference evidence="1 2" key="1">
    <citation type="journal article" date="2019" name="Sci. Rep.">
        <title>Orb-weaving spider Araneus ventricosus genome elucidates the spidroin gene catalogue.</title>
        <authorList>
            <person name="Kono N."/>
            <person name="Nakamura H."/>
            <person name="Ohtoshi R."/>
            <person name="Moran D.A.P."/>
            <person name="Shinohara A."/>
            <person name="Yoshida Y."/>
            <person name="Fujiwara M."/>
            <person name="Mori M."/>
            <person name="Tomita M."/>
            <person name="Arakawa K."/>
        </authorList>
    </citation>
    <scope>NUCLEOTIDE SEQUENCE [LARGE SCALE GENOMIC DNA]</scope>
</reference>